<proteinExistence type="predicted"/>
<feature type="transmembrane region" description="Helical" evidence="1">
    <location>
        <begin position="224"/>
        <end position="246"/>
    </location>
</feature>
<feature type="transmembrane region" description="Helical" evidence="1">
    <location>
        <begin position="258"/>
        <end position="281"/>
    </location>
</feature>
<dbReference type="AlphaFoldDB" id="A0A815TGU1"/>
<dbReference type="Gene3D" id="1.20.1070.10">
    <property type="entry name" value="Rhodopsin 7-helix transmembrane proteins"/>
    <property type="match status" value="1"/>
</dbReference>
<dbReference type="Proteomes" id="UP000663852">
    <property type="component" value="Unassembled WGS sequence"/>
</dbReference>
<feature type="transmembrane region" description="Helical" evidence="1">
    <location>
        <begin position="52"/>
        <end position="72"/>
    </location>
</feature>
<keyword evidence="1" id="KW-0472">Membrane</keyword>
<feature type="transmembrane region" description="Helical" evidence="1">
    <location>
        <begin position="92"/>
        <end position="110"/>
    </location>
</feature>
<name>A0A815TGU1_ADIRI</name>
<feature type="transmembrane region" description="Helical" evidence="1">
    <location>
        <begin position="397"/>
        <end position="419"/>
    </location>
</feature>
<reference evidence="2" key="1">
    <citation type="submission" date="2021-02" db="EMBL/GenBank/DDBJ databases">
        <authorList>
            <person name="Nowell W R."/>
        </authorList>
    </citation>
    <scope>NUCLEOTIDE SEQUENCE</scope>
</reference>
<feature type="transmembrane region" description="Helical" evidence="1">
    <location>
        <begin position="176"/>
        <end position="197"/>
    </location>
</feature>
<evidence type="ECO:0000256" key="1">
    <source>
        <dbReference type="SAM" id="Phobius"/>
    </source>
</evidence>
<gene>
    <name evidence="2" type="ORF">EDS130_LOCUS42874</name>
</gene>
<comment type="caution">
    <text evidence="2">The sequence shown here is derived from an EMBL/GenBank/DDBJ whole genome shotgun (WGS) entry which is preliminary data.</text>
</comment>
<protein>
    <recommendedName>
        <fullName evidence="4">G-protein coupled receptors family 1 profile domain-containing protein</fullName>
    </recommendedName>
</protein>
<feature type="transmembrane region" description="Helical" evidence="1">
    <location>
        <begin position="12"/>
        <end position="40"/>
    </location>
</feature>
<organism evidence="2 3">
    <name type="scientific">Adineta ricciae</name>
    <name type="common">Rotifer</name>
    <dbReference type="NCBI Taxonomy" id="249248"/>
    <lineage>
        <taxon>Eukaryota</taxon>
        <taxon>Metazoa</taxon>
        <taxon>Spiralia</taxon>
        <taxon>Gnathifera</taxon>
        <taxon>Rotifera</taxon>
        <taxon>Eurotatoria</taxon>
        <taxon>Bdelloidea</taxon>
        <taxon>Adinetida</taxon>
        <taxon>Adinetidae</taxon>
        <taxon>Adineta</taxon>
    </lineage>
</organism>
<keyword evidence="1" id="KW-0812">Transmembrane</keyword>
<evidence type="ECO:0000313" key="2">
    <source>
        <dbReference type="EMBL" id="CAF1505046.1"/>
    </source>
</evidence>
<evidence type="ECO:0008006" key="4">
    <source>
        <dbReference type="Google" id="ProtNLM"/>
    </source>
</evidence>
<feature type="transmembrane region" description="Helical" evidence="1">
    <location>
        <begin position="131"/>
        <end position="156"/>
    </location>
</feature>
<keyword evidence="1" id="KW-1133">Transmembrane helix</keyword>
<dbReference type="EMBL" id="CAJNOJ010000658">
    <property type="protein sequence ID" value="CAF1505046.1"/>
    <property type="molecule type" value="Genomic_DNA"/>
</dbReference>
<evidence type="ECO:0000313" key="3">
    <source>
        <dbReference type="Proteomes" id="UP000663852"/>
    </source>
</evidence>
<sequence>MLEGENKLIGLALASITFGFAICATIISLIVSTTLIYNWYHARIKQDEKITIYLCIHIYLSIFISTSMTSAASIQTLLGDLLGQSFDSPWCIFSGYFALLQVSMMYVSFINQAFYRLVRIVYPQSQCFRSIKFYIVLTIVEYICTIGIQCVIIPWNGIIYLTNDYFCYVSFANIRALVWTAIFAYQVPCACTLMIYIRITMFLRNQANNLTVATRQRQRRDFLIVQRILIIMTLLITLGIPPMFFILRFAVTGDYHPLTLRVSCLPAAISMATEAVCVNYLQEQSAKNSYCQVKIVKPDYFKPEHQDEFLRLRAQCRDLINKTRGFCDKAIPPLEYAIAQYSSSNPVNVKDLAEKVLSLVNPKDVLEQCEKVENAIITFNERLQLDEFYKKTEVKSFLCVVSGLALGITCLIGLFYAPACIVAEIAVASSDSSIMLLAIDLFCSGFDRRRVVHDFEQYKQSMNQAADYVTKLKKELSDCTQKHGRLDARLSMKDVHDLKPIYENLLTNMNTIRDLCLKPFPGI</sequence>
<accession>A0A815TGU1</accession>